<dbReference type="PROSITE" id="PS50893">
    <property type="entry name" value="ABC_TRANSPORTER_2"/>
    <property type="match status" value="1"/>
</dbReference>
<dbReference type="InterPro" id="IPR017871">
    <property type="entry name" value="ABC_transporter-like_CS"/>
</dbReference>
<dbReference type="PROSITE" id="PS00211">
    <property type="entry name" value="ABC_TRANSPORTER_1"/>
    <property type="match status" value="1"/>
</dbReference>
<dbReference type="Pfam" id="PF08402">
    <property type="entry name" value="TOBE_2"/>
    <property type="match status" value="1"/>
</dbReference>
<proteinExistence type="predicted"/>
<accession>A0A0T5PBH4</accession>
<dbReference type="OrthoDB" id="9802264at2"/>
<keyword evidence="3 6" id="KW-0067">ATP-binding</keyword>
<dbReference type="EMBL" id="LAXI01000004">
    <property type="protein sequence ID" value="KRS18222.1"/>
    <property type="molecule type" value="Genomic_DNA"/>
</dbReference>
<dbReference type="SMART" id="SM00382">
    <property type="entry name" value="AAA"/>
    <property type="match status" value="1"/>
</dbReference>
<dbReference type="Proteomes" id="UP000325785">
    <property type="component" value="Chromosome"/>
</dbReference>
<dbReference type="GO" id="GO:0015847">
    <property type="term" value="P:putrescine transport"/>
    <property type="evidence" value="ECO:0007669"/>
    <property type="project" value="UniProtKB-ARBA"/>
</dbReference>
<reference evidence="6 8" key="2">
    <citation type="submission" date="2018-08" db="EMBL/GenBank/DDBJ databases">
        <title>Genetic Globetrotter - A new plasmid hitch-hiking vast phylogenetic and geographic distances.</title>
        <authorList>
            <person name="Vollmers J."/>
            <person name="Petersen J."/>
        </authorList>
    </citation>
    <scope>NUCLEOTIDE SEQUENCE [LARGE SCALE GENOMIC DNA]</scope>
    <source>
        <strain evidence="6 8">DSM 26383</strain>
    </source>
</reference>
<evidence type="ECO:0000313" key="8">
    <source>
        <dbReference type="Proteomes" id="UP000325785"/>
    </source>
</evidence>
<dbReference type="GO" id="GO:0005524">
    <property type="term" value="F:ATP binding"/>
    <property type="evidence" value="ECO:0007669"/>
    <property type="project" value="UniProtKB-KW"/>
</dbReference>
<evidence type="ECO:0000256" key="1">
    <source>
        <dbReference type="ARBA" id="ARBA00022448"/>
    </source>
</evidence>
<dbReference type="Pfam" id="PF00005">
    <property type="entry name" value="ABC_tran"/>
    <property type="match status" value="1"/>
</dbReference>
<evidence type="ECO:0000256" key="2">
    <source>
        <dbReference type="ARBA" id="ARBA00022741"/>
    </source>
</evidence>
<dbReference type="Proteomes" id="UP000051401">
    <property type="component" value="Unassembled WGS sequence"/>
</dbReference>
<dbReference type="SUPFAM" id="SSF52540">
    <property type="entry name" value="P-loop containing nucleoside triphosphate hydrolases"/>
    <property type="match status" value="1"/>
</dbReference>
<dbReference type="RefSeq" id="WP_057815357.1">
    <property type="nucleotide sequence ID" value="NZ_CP031598.1"/>
</dbReference>
<protein>
    <submittedName>
        <fullName evidence="6">Spermidine/putrescine import ATP-binding protein PotA</fullName>
    </submittedName>
</protein>
<dbReference type="InterPro" id="IPR050093">
    <property type="entry name" value="ABC_SmlMolc_Importer"/>
</dbReference>
<dbReference type="PANTHER" id="PTHR42781:SF4">
    <property type="entry name" value="SPERMIDINE_PUTRESCINE IMPORT ATP-BINDING PROTEIN POTA"/>
    <property type="match status" value="1"/>
</dbReference>
<name>A0A0T5PBH4_9RHOB</name>
<dbReference type="PANTHER" id="PTHR42781">
    <property type="entry name" value="SPERMIDINE/PUTRESCINE IMPORT ATP-BINDING PROTEIN POTA"/>
    <property type="match status" value="1"/>
</dbReference>
<evidence type="ECO:0000313" key="5">
    <source>
        <dbReference type="EMBL" id="KRS18222.1"/>
    </source>
</evidence>
<keyword evidence="2" id="KW-0547">Nucleotide-binding</keyword>
<dbReference type="PATRIC" id="fig|540747.5.peg.4535"/>
<dbReference type="KEGG" id="rid:RIdsm_02754"/>
<dbReference type="SUPFAM" id="SSF50331">
    <property type="entry name" value="MOP-like"/>
    <property type="match status" value="1"/>
</dbReference>
<evidence type="ECO:0000313" key="7">
    <source>
        <dbReference type="Proteomes" id="UP000051401"/>
    </source>
</evidence>
<dbReference type="InterPro" id="IPR027417">
    <property type="entry name" value="P-loop_NTPase"/>
</dbReference>
<organism evidence="5 7">
    <name type="scientific">Roseovarius indicus</name>
    <dbReference type="NCBI Taxonomy" id="540747"/>
    <lineage>
        <taxon>Bacteria</taxon>
        <taxon>Pseudomonadati</taxon>
        <taxon>Pseudomonadota</taxon>
        <taxon>Alphaproteobacteria</taxon>
        <taxon>Rhodobacterales</taxon>
        <taxon>Roseobacteraceae</taxon>
        <taxon>Roseovarius</taxon>
    </lineage>
</organism>
<evidence type="ECO:0000256" key="3">
    <source>
        <dbReference type="ARBA" id="ARBA00022840"/>
    </source>
</evidence>
<dbReference type="InterPro" id="IPR003439">
    <property type="entry name" value="ABC_transporter-like_ATP-bd"/>
</dbReference>
<feature type="domain" description="ABC transporter" evidence="4">
    <location>
        <begin position="17"/>
        <end position="247"/>
    </location>
</feature>
<dbReference type="Gene3D" id="2.40.50.100">
    <property type="match status" value="1"/>
</dbReference>
<dbReference type="GO" id="GO:0043190">
    <property type="term" value="C:ATP-binding cassette (ABC) transporter complex"/>
    <property type="evidence" value="ECO:0007669"/>
    <property type="project" value="InterPro"/>
</dbReference>
<reference evidence="5 7" key="1">
    <citation type="submission" date="2015-04" db="EMBL/GenBank/DDBJ databases">
        <title>The draft genome sequence of Roseovarius indicus B108T.</title>
        <authorList>
            <person name="Li G."/>
            <person name="Lai Q."/>
            <person name="Shao Z."/>
            <person name="Yan P."/>
        </authorList>
    </citation>
    <scope>NUCLEOTIDE SEQUENCE [LARGE SCALE GENOMIC DNA]</scope>
    <source>
        <strain evidence="5 7">B108</strain>
    </source>
</reference>
<sequence length="362" mass="39136">MSDKTEPTGGESPRPLVRLGGVSKDYGTVTAVPPLDFDIAEGEFLALLGPSGCGKTTVLRMIGGFLAPTTGRIEIDGEDVTRLGPEKRRTNMVFQGYGLFPHMSVRANIAYGLQLMKRPRAEIDEKVARMLSLVRLEGFEDRMPAALSGGQAQRVALARALIMNPAVLLLDESLGALDLKLRKSLQNELREIHRAIGGTFVFVTHDQAEAMALATRIAIMKDGRIVQHGTPREVYEQPANEFVADFIGDANILRGTRRSGEVIVPGLSKLGHVDGPDGDVSIVVRPDAVDLLTGGETREFEVTGTLTSQVYYGTHVTFTARLANGEEMMVTQPTPGGPDLPEEGAAVRLGWHRDRCNAVAPE</sequence>
<evidence type="ECO:0000313" key="6">
    <source>
        <dbReference type="EMBL" id="QEW26946.1"/>
    </source>
</evidence>
<dbReference type="Gene3D" id="3.40.50.300">
    <property type="entry name" value="P-loop containing nucleotide triphosphate hydrolases"/>
    <property type="match status" value="1"/>
</dbReference>
<keyword evidence="1" id="KW-0813">Transport</keyword>
<gene>
    <name evidence="6" type="primary">potA_14</name>
    <name evidence="6" type="ORF">RIdsm_02754</name>
    <name evidence="5" type="ORF">XM52_08720</name>
</gene>
<evidence type="ECO:0000259" key="4">
    <source>
        <dbReference type="PROSITE" id="PS50893"/>
    </source>
</evidence>
<dbReference type="GO" id="GO:0022857">
    <property type="term" value="F:transmembrane transporter activity"/>
    <property type="evidence" value="ECO:0007669"/>
    <property type="project" value="InterPro"/>
</dbReference>
<dbReference type="FunFam" id="3.40.50.300:FF:000133">
    <property type="entry name" value="Spermidine/putrescine import ATP-binding protein PotA"/>
    <property type="match status" value="1"/>
</dbReference>
<dbReference type="GO" id="GO:0016887">
    <property type="term" value="F:ATP hydrolysis activity"/>
    <property type="evidence" value="ECO:0007669"/>
    <property type="project" value="InterPro"/>
</dbReference>
<dbReference type="EMBL" id="CP031598">
    <property type="protein sequence ID" value="QEW26946.1"/>
    <property type="molecule type" value="Genomic_DNA"/>
</dbReference>
<dbReference type="InterPro" id="IPR013611">
    <property type="entry name" value="Transp-assoc_OB_typ2"/>
</dbReference>
<keyword evidence="7" id="KW-1185">Reference proteome</keyword>
<dbReference type="InterPro" id="IPR008995">
    <property type="entry name" value="Mo/tungstate-bd_C_term_dom"/>
</dbReference>
<dbReference type="AlphaFoldDB" id="A0A0T5PBH4"/>
<dbReference type="InterPro" id="IPR003593">
    <property type="entry name" value="AAA+_ATPase"/>
</dbReference>
<dbReference type="STRING" id="540747.SAMN04488031_101591"/>